<proteinExistence type="predicted"/>
<accession>A0ACB8GK72</accession>
<organism evidence="1 2">
    <name type="scientific">Psilocybe cubensis</name>
    <name type="common">Psychedelic mushroom</name>
    <name type="synonym">Stropharia cubensis</name>
    <dbReference type="NCBI Taxonomy" id="181762"/>
    <lineage>
        <taxon>Eukaryota</taxon>
        <taxon>Fungi</taxon>
        <taxon>Dikarya</taxon>
        <taxon>Basidiomycota</taxon>
        <taxon>Agaricomycotina</taxon>
        <taxon>Agaricomycetes</taxon>
        <taxon>Agaricomycetidae</taxon>
        <taxon>Agaricales</taxon>
        <taxon>Agaricineae</taxon>
        <taxon>Strophariaceae</taxon>
        <taxon>Psilocybe</taxon>
    </lineage>
</organism>
<protein>
    <submittedName>
        <fullName evidence="1">Cell division control protein 25</fullName>
    </submittedName>
</protein>
<keyword evidence="2" id="KW-1185">Reference proteome</keyword>
<comment type="caution">
    <text evidence="1">The sequence shown here is derived from an EMBL/GenBank/DDBJ whole genome shotgun (WGS) entry which is preliminary data.</text>
</comment>
<evidence type="ECO:0000313" key="1">
    <source>
        <dbReference type="EMBL" id="KAH9476033.1"/>
    </source>
</evidence>
<evidence type="ECO:0000313" key="2">
    <source>
        <dbReference type="Proteomes" id="UP000664032"/>
    </source>
</evidence>
<name>A0ACB8GK72_PSICU</name>
<keyword evidence="1" id="KW-0132">Cell division</keyword>
<gene>
    <name evidence="1" type="ORF">JR316_0011602</name>
</gene>
<dbReference type="Proteomes" id="UP000664032">
    <property type="component" value="Unassembled WGS sequence"/>
</dbReference>
<keyword evidence="1" id="KW-0131">Cell cycle</keyword>
<sequence length="397" mass="45158">MELSAPLAQRHSFILLSKLKYTGVQRAAKSSIATEAIMDNLRSVSFLSPTKDNFSICDSERVESDDSHTLGPYEDTYSWASSATSLLRENVEYRHGRLVGATLSVLVKRMTPVNPPVDPTLSKVFFLTFRHFSTPKDLANALTDRYSLTPPANLSQGDYDYWQREIGIPIRRQVYKVINTWLEVYWLPEVDEPALPILKALLSRRMKRDTSSWSAHMAKNMLHKRTPSDATTIIDPTLSNPGFFINNLLGNERQPIRMSNRLRSRLRKGKFKRISIRDFNALELARQLTILESELFCAVRPEDILRTGADEAPSPKSIQAINQFATILTRWVTTSIITKRYYFAARASMIKFFVQVAATVKPVYLDTELCDAKQLEYLMLYTGCTGLKSSLQIEMGL</sequence>
<reference evidence="1" key="1">
    <citation type="submission" date="2021-10" db="EMBL/GenBank/DDBJ databases">
        <title>Psilocybe cubensis genome.</title>
        <authorList>
            <person name="Mckernan K.J."/>
            <person name="Crawford S."/>
            <person name="Trippe A."/>
            <person name="Kane L.T."/>
            <person name="Mclaughlin S."/>
        </authorList>
    </citation>
    <scope>NUCLEOTIDE SEQUENCE</scope>
    <source>
        <strain evidence="1">MGC-MH-2018</strain>
    </source>
</reference>
<dbReference type="EMBL" id="JAFIQS020000011">
    <property type="protein sequence ID" value="KAH9476033.1"/>
    <property type="molecule type" value="Genomic_DNA"/>
</dbReference>